<reference evidence="4" key="1">
    <citation type="submission" date="2023-03" db="EMBL/GenBank/DDBJ databases">
        <authorList>
            <person name="Steffen K."/>
            <person name="Cardenas P."/>
        </authorList>
    </citation>
    <scope>NUCLEOTIDE SEQUENCE</scope>
</reference>
<sequence length="97" mass="10829">MFLTPSEVDDPYNLDLRCTVLRDEEILYKGDVNTSQINWKFEELTEFLMRDNPIPFGTVVSTGTGIIVPNDLPLAPGDTVQIEIDGFGTLSNPVKQL</sequence>
<dbReference type="Proteomes" id="UP001174909">
    <property type="component" value="Unassembled WGS sequence"/>
</dbReference>
<evidence type="ECO:0000259" key="3">
    <source>
        <dbReference type="Pfam" id="PF01557"/>
    </source>
</evidence>
<dbReference type="InterPro" id="IPR051121">
    <property type="entry name" value="FAH"/>
</dbReference>
<comment type="caution">
    <text evidence="4">The sequence shown here is derived from an EMBL/GenBank/DDBJ whole genome shotgun (WGS) entry which is preliminary data.</text>
</comment>
<dbReference type="GO" id="GO:0046872">
    <property type="term" value="F:metal ion binding"/>
    <property type="evidence" value="ECO:0007669"/>
    <property type="project" value="UniProtKB-KW"/>
</dbReference>
<dbReference type="InterPro" id="IPR011234">
    <property type="entry name" value="Fumarylacetoacetase-like_C"/>
</dbReference>
<dbReference type="PANTHER" id="PTHR42796:SF7">
    <property type="entry name" value="2-DEHYDRO-3-DEOXY-D-ARABINONATE DEHYDRATASE"/>
    <property type="match status" value="1"/>
</dbReference>
<comment type="similarity">
    <text evidence="1">Belongs to the FAH family.</text>
</comment>
<evidence type="ECO:0000313" key="5">
    <source>
        <dbReference type="Proteomes" id="UP001174909"/>
    </source>
</evidence>
<name>A0AA35RFX6_GEOBA</name>
<dbReference type="Pfam" id="PF01557">
    <property type="entry name" value="FAA_hydrolase"/>
    <property type="match status" value="1"/>
</dbReference>
<protein>
    <submittedName>
        <fullName evidence="4">2-dehydro-3-deoxy-D-arabinonate dehydratase</fullName>
    </submittedName>
</protein>
<dbReference type="EMBL" id="CASHTH010000999">
    <property type="protein sequence ID" value="CAI8009948.1"/>
    <property type="molecule type" value="Genomic_DNA"/>
</dbReference>
<proteinExistence type="inferred from homology"/>
<dbReference type="PANTHER" id="PTHR42796">
    <property type="entry name" value="FUMARYLACETOACETATE HYDROLASE DOMAIN-CONTAINING PROTEIN 2A-RELATED"/>
    <property type="match status" value="1"/>
</dbReference>
<dbReference type="GO" id="GO:0003824">
    <property type="term" value="F:catalytic activity"/>
    <property type="evidence" value="ECO:0007669"/>
    <property type="project" value="InterPro"/>
</dbReference>
<feature type="domain" description="Fumarylacetoacetase-like C-terminal" evidence="3">
    <location>
        <begin position="3"/>
        <end position="94"/>
    </location>
</feature>
<evidence type="ECO:0000256" key="1">
    <source>
        <dbReference type="ARBA" id="ARBA00010211"/>
    </source>
</evidence>
<dbReference type="Gene3D" id="3.90.850.10">
    <property type="entry name" value="Fumarylacetoacetase-like, C-terminal domain"/>
    <property type="match status" value="1"/>
</dbReference>
<keyword evidence="2" id="KW-0479">Metal-binding</keyword>
<gene>
    <name evidence="4" type="ORF">GBAR_LOCUS6618</name>
</gene>
<organism evidence="4 5">
    <name type="scientific">Geodia barretti</name>
    <name type="common">Barrett's horny sponge</name>
    <dbReference type="NCBI Taxonomy" id="519541"/>
    <lineage>
        <taxon>Eukaryota</taxon>
        <taxon>Metazoa</taxon>
        <taxon>Porifera</taxon>
        <taxon>Demospongiae</taxon>
        <taxon>Heteroscleromorpha</taxon>
        <taxon>Tetractinellida</taxon>
        <taxon>Astrophorina</taxon>
        <taxon>Geodiidae</taxon>
        <taxon>Geodia</taxon>
    </lineage>
</organism>
<evidence type="ECO:0000313" key="4">
    <source>
        <dbReference type="EMBL" id="CAI8009948.1"/>
    </source>
</evidence>
<keyword evidence="5" id="KW-1185">Reference proteome</keyword>
<evidence type="ECO:0000256" key="2">
    <source>
        <dbReference type="ARBA" id="ARBA00022723"/>
    </source>
</evidence>
<accession>A0AA35RFX6</accession>
<dbReference type="GO" id="GO:0044281">
    <property type="term" value="P:small molecule metabolic process"/>
    <property type="evidence" value="ECO:0007669"/>
    <property type="project" value="UniProtKB-ARBA"/>
</dbReference>
<dbReference type="AlphaFoldDB" id="A0AA35RFX6"/>
<dbReference type="InterPro" id="IPR036663">
    <property type="entry name" value="Fumarylacetoacetase_C_sf"/>
</dbReference>
<dbReference type="SUPFAM" id="SSF56529">
    <property type="entry name" value="FAH"/>
    <property type="match status" value="1"/>
</dbReference>